<dbReference type="InterPro" id="IPR036291">
    <property type="entry name" value="NAD(P)-bd_dom_sf"/>
</dbReference>
<dbReference type="InterPro" id="IPR013332">
    <property type="entry name" value="KPR_N"/>
</dbReference>
<dbReference type="SUPFAM" id="SSF48179">
    <property type="entry name" value="6-phosphogluconate dehydrogenase C-terminal domain-like"/>
    <property type="match status" value="1"/>
</dbReference>
<keyword evidence="15" id="KW-1185">Reference proteome</keyword>
<dbReference type="GO" id="GO:0015940">
    <property type="term" value="P:pantothenate biosynthetic process"/>
    <property type="evidence" value="ECO:0007669"/>
    <property type="project" value="UniProtKB-UniPathway"/>
</dbReference>
<dbReference type="PANTHER" id="PTHR43765">
    <property type="entry name" value="2-DEHYDROPANTOATE 2-REDUCTASE-RELATED"/>
    <property type="match status" value="1"/>
</dbReference>
<dbReference type="AlphaFoldDB" id="A0A0A2UZB2"/>
<feature type="domain" description="Ketopantoate reductase N-terminal" evidence="12">
    <location>
        <begin position="3"/>
        <end position="144"/>
    </location>
</feature>
<dbReference type="eggNOG" id="COG1893">
    <property type="taxonomic scope" value="Bacteria"/>
</dbReference>
<evidence type="ECO:0000313" key="14">
    <source>
        <dbReference type="EMBL" id="KGP93269.1"/>
    </source>
</evidence>
<comment type="pathway">
    <text evidence="2 11">Cofactor biosynthesis; (R)-pantothenate biosynthesis; (R)-pantoate from 3-methyl-2-oxobutanoate: step 2/2.</text>
</comment>
<dbReference type="InterPro" id="IPR050838">
    <property type="entry name" value="Ketopantoate_reductase"/>
</dbReference>
<evidence type="ECO:0000313" key="15">
    <source>
        <dbReference type="Proteomes" id="UP000030153"/>
    </source>
</evidence>
<dbReference type="InterPro" id="IPR013752">
    <property type="entry name" value="KPA_reductase"/>
</dbReference>
<dbReference type="Pfam" id="PF08546">
    <property type="entry name" value="ApbA_C"/>
    <property type="match status" value="1"/>
</dbReference>
<evidence type="ECO:0000256" key="5">
    <source>
        <dbReference type="ARBA" id="ARBA00019465"/>
    </source>
</evidence>
<dbReference type="PANTHER" id="PTHR43765:SF2">
    <property type="entry name" value="2-DEHYDROPANTOATE 2-REDUCTASE"/>
    <property type="match status" value="1"/>
</dbReference>
<dbReference type="SUPFAM" id="SSF51735">
    <property type="entry name" value="NAD(P)-binding Rossmann-fold domains"/>
    <property type="match status" value="1"/>
</dbReference>
<evidence type="ECO:0000256" key="1">
    <source>
        <dbReference type="ARBA" id="ARBA00002919"/>
    </source>
</evidence>
<evidence type="ECO:0000256" key="11">
    <source>
        <dbReference type="RuleBase" id="RU362068"/>
    </source>
</evidence>
<dbReference type="Gene3D" id="1.10.1040.10">
    <property type="entry name" value="N-(1-d-carboxylethyl)-l-norvaline Dehydrogenase, domain 2"/>
    <property type="match status" value="1"/>
</dbReference>
<dbReference type="InterPro" id="IPR003710">
    <property type="entry name" value="ApbA"/>
</dbReference>
<evidence type="ECO:0000256" key="9">
    <source>
        <dbReference type="ARBA" id="ARBA00032024"/>
    </source>
</evidence>
<keyword evidence="8 11" id="KW-0560">Oxidoreductase</keyword>
<keyword evidence="7 11" id="KW-0521">NADP</keyword>
<evidence type="ECO:0000256" key="8">
    <source>
        <dbReference type="ARBA" id="ARBA00023002"/>
    </source>
</evidence>
<evidence type="ECO:0000256" key="7">
    <source>
        <dbReference type="ARBA" id="ARBA00022857"/>
    </source>
</evidence>
<dbReference type="Pfam" id="PF02558">
    <property type="entry name" value="ApbA"/>
    <property type="match status" value="1"/>
</dbReference>
<keyword evidence="6 11" id="KW-0566">Pantothenate biosynthesis</keyword>
<evidence type="ECO:0000256" key="10">
    <source>
        <dbReference type="ARBA" id="ARBA00048793"/>
    </source>
</evidence>
<dbReference type="GO" id="GO:0005737">
    <property type="term" value="C:cytoplasm"/>
    <property type="evidence" value="ECO:0007669"/>
    <property type="project" value="TreeGrafter"/>
</dbReference>
<dbReference type="RefSeq" id="WP_036778414.1">
    <property type="nucleotide sequence ID" value="NZ_AVBG01000001.1"/>
</dbReference>
<evidence type="ECO:0000256" key="6">
    <source>
        <dbReference type="ARBA" id="ARBA00022655"/>
    </source>
</evidence>
<dbReference type="NCBIfam" id="TIGR00745">
    <property type="entry name" value="apbA_panE"/>
    <property type="match status" value="1"/>
</dbReference>
<dbReference type="InterPro" id="IPR013328">
    <property type="entry name" value="6PGD_dom2"/>
</dbReference>
<comment type="catalytic activity">
    <reaction evidence="10 11">
        <text>(R)-pantoate + NADP(+) = 2-dehydropantoate + NADPH + H(+)</text>
        <dbReference type="Rhea" id="RHEA:16233"/>
        <dbReference type="ChEBI" id="CHEBI:11561"/>
        <dbReference type="ChEBI" id="CHEBI:15378"/>
        <dbReference type="ChEBI" id="CHEBI:15980"/>
        <dbReference type="ChEBI" id="CHEBI:57783"/>
        <dbReference type="ChEBI" id="CHEBI:58349"/>
        <dbReference type="EC" id="1.1.1.169"/>
    </reaction>
</comment>
<evidence type="ECO:0000256" key="4">
    <source>
        <dbReference type="ARBA" id="ARBA00013014"/>
    </source>
</evidence>
<comment type="caution">
    <text evidence="14">The sequence shown here is derived from an EMBL/GenBank/DDBJ whole genome shotgun (WGS) entry which is preliminary data.</text>
</comment>
<sequence length="296" mass="33381">MKVAVVGAGSIGLLYAIRTQEAGHEVTLFVRREQQIELICNKGIQVEGESMMYDIHVKNIMDISGAFDLIIIATKQTHVKKIVELVKVNEIVAPLLFLQNGMGHIEDIHEIINPTAIGIIEHGARKLSDRTVAHTGVGVTRIAAVTMKQEDLIIYKQMLESSHFPYKLENDWFEVMSDKLIINAVINPLTSIFKVVNGEVVNNPNLFRIAKKLCEEACDALGKASVEYHLDRVKKVAMQTKDNHSSMLEDIKNGRRTEIEGISGYLLKRANDELPYTTFVYEGVQAMQQMDRREYE</sequence>
<dbReference type="Proteomes" id="UP000030153">
    <property type="component" value="Unassembled WGS sequence"/>
</dbReference>
<evidence type="ECO:0000259" key="13">
    <source>
        <dbReference type="Pfam" id="PF08546"/>
    </source>
</evidence>
<dbReference type="UniPathway" id="UPA00028">
    <property type="reaction ID" value="UER00004"/>
</dbReference>
<protein>
    <recommendedName>
        <fullName evidence="5 11">2-dehydropantoate 2-reductase</fullName>
        <ecNumber evidence="4 11">1.1.1.169</ecNumber>
    </recommendedName>
    <alternativeName>
        <fullName evidence="9 11">Ketopantoate reductase</fullName>
    </alternativeName>
</protein>
<dbReference type="GO" id="GO:0008677">
    <property type="term" value="F:2-dehydropantoate 2-reductase activity"/>
    <property type="evidence" value="ECO:0007669"/>
    <property type="project" value="UniProtKB-EC"/>
</dbReference>
<dbReference type="InterPro" id="IPR008927">
    <property type="entry name" value="6-PGluconate_DH-like_C_sf"/>
</dbReference>
<dbReference type="Gene3D" id="3.40.50.720">
    <property type="entry name" value="NAD(P)-binding Rossmann-like Domain"/>
    <property type="match status" value="1"/>
</dbReference>
<feature type="domain" description="Ketopantoate reductase C-terminal" evidence="13">
    <location>
        <begin position="174"/>
        <end position="288"/>
    </location>
</feature>
<evidence type="ECO:0000259" key="12">
    <source>
        <dbReference type="Pfam" id="PF02558"/>
    </source>
</evidence>
<dbReference type="OrthoDB" id="9800163at2"/>
<proteinExistence type="inferred from homology"/>
<accession>A0A0A2UZB2</accession>
<dbReference type="EC" id="1.1.1.169" evidence="4 11"/>
<dbReference type="GO" id="GO:0050661">
    <property type="term" value="F:NADP binding"/>
    <property type="evidence" value="ECO:0007669"/>
    <property type="project" value="TreeGrafter"/>
</dbReference>
<comment type="similarity">
    <text evidence="3 11">Belongs to the ketopantoate reductase family.</text>
</comment>
<evidence type="ECO:0000256" key="3">
    <source>
        <dbReference type="ARBA" id="ARBA00007870"/>
    </source>
</evidence>
<comment type="function">
    <text evidence="1 11">Catalyzes the NADPH-dependent reduction of ketopantoate into pantoic acid.</text>
</comment>
<evidence type="ECO:0000256" key="2">
    <source>
        <dbReference type="ARBA" id="ARBA00004994"/>
    </source>
</evidence>
<reference evidence="14 15" key="1">
    <citation type="submission" date="2013-08" db="EMBL/GenBank/DDBJ databases">
        <title>Genome of Pontibacillus chungwhensis.</title>
        <authorList>
            <person name="Wang Q."/>
            <person name="Wang G."/>
        </authorList>
    </citation>
    <scope>NUCLEOTIDE SEQUENCE [LARGE SCALE GENOMIC DNA]</scope>
    <source>
        <strain evidence="14 15">BH030062</strain>
    </source>
</reference>
<dbReference type="STRING" id="1385513.N780_10395"/>
<dbReference type="EMBL" id="AVBG01000001">
    <property type="protein sequence ID" value="KGP93269.1"/>
    <property type="molecule type" value="Genomic_DNA"/>
</dbReference>
<organism evidence="14 15">
    <name type="scientific">Pontibacillus chungwhensis BH030062</name>
    <dbReference type="NCBI Taxonomy" id="1385513"/>
    <lineage>
        <taxon>Bacteria</taxon>
        <taxon>Bacillati</taxon>
        <taxon>Bacillota</taxon>
        <taxon>Bacilli</taxon>
        <taxon>Bacillales</taxon>
        <taxon>Bacillaceae</taxon>
        <taxon>Pontibacillus</taxon>
    </lineage>
</organism>
<name>A0A0A2UZB2_9BACI</name>
<gene>
    <name evidence="14" type="ORF">N780_10395</name>
</gene>